<evidence type="ECO:0000313" key="2">
    <source>
        <dbReference type="Proteomes" id="UP000245086"/>
    </source>
</evidence>
<keyword evidence="1" id="KW-0645">Protease</keyword>
<comment type="caution">
    <text evidence="1">The sequence shown here is derived from an EMBL/GenBank/DDBJ whole genome shotgun (WGS) entry which is preliminary data.</text>
</comment>
<keyword evidence="1" id="KW-0378">Hydrolase</keyword>
<dbReference type="RefSeq" id="WP_108983911.1">
    <property type="nucleotide sequence ID" value="NZ_BFBR01000002.1"/>
</dbReference>
<dbReference type="PANTHER" id="PTHR35802">
    <property type="entry name" value="PROTEASE SYNTHASE AND SPORULATION PROTEIN PAI 2"/>
    <property type="match status" value="1"/>
</dbReference>
<gene>
    <name evidence="1" type="primary">paiB</name>
    <name evidence="1" type="ORF">PbB2_00673</name>
</gene>
<dbReference type="GO" id="GO:0008233">
    <property type="term" value="F:peptidase activity"/>
    <property type="evidence" value="ECO:0007669"/>
    <property type="project" value="UniProtKB-KW"/>
</dbReference>
<dbReference type="OrthoDB" id="9794948at2"/>
<dbReference type="InterPro" id="IPR012349">
    <property type="entry name" value="Split_barrel_FMN-bd"/>
</dbReference>
<protein>
    <submittedName>
        <fullName evidence="1">Protease synthase and sporulation protein PAI 2</fullName>
    </submittedName>
</protein>
<dbReference type="Gene3D" id="2.30.110.10">
    <property type="entry name" value="Electron Transport, Fmn-binding Protein, Chain A"/>
    <property type="match status" value="1"/>
</dbReference>
<dbReference type="PIRSF" id="PIRSF010372">
    <property type="entry name" value="PaiB"/>
    <property type="match status" value="1"/>
</dbReference>
<proteinExistence type="predicted"/>
<reference evidence="1 2" key="1">
    <citation type="journal article" date="2018" name="Genome Announc.">
        <title>Draft Genome Sequence of "Candidatus Phycosocius bacilliformis," an Alphaproteobacterial Ectosymbiont of the Hydrocarbon-Producing Green Alga Botryococcus braunii.</title>
        <authorList>
            <person name="Tanabe Y."/>
            <person name="Yamaguchi H."/>
            <person name="Watanabe M.M."/>
        </authorList>
    </citation>
    <scope>NUCLEOTIDE SEQUENCE [LARGE SCALE GENOMIC DNA]</scope>
    <source>
        <strain evidence="1 2">BOTRYCO-2</strain>
    </source>
</reference>
<accession>A0A2P2E7H1</accession>
<dbReference type="SUPFAM" id="SSF50475">
    <property type="entry name" value="FMN-binding split barrel"/>
    <property type="match status" value="1"/>
</dbReference>
<dbReference type="InterPro" id="IPR007396">
    <property type="entry name" value="TR_PAI2-type"/>
</dbReference>
<dbReference type="Pfam" id="PF04299">
    <property type="entry name" value="FMN_bind_2"/>
    <property type="match status" value="1"/>
</dbReference>
<organism evidence="1 2">
    <name type="scientific">Candidatus Phycosocius bacilliformis</name>
    <dbReference type="NCBI Taxonomy" id="1445552"/>
    <lineage>
        <taxon>Bacteria</taxon>
        <taxon>Pseudomonadati</taxon>
        <taxon>Pseudomonadota</taxon>
        <taxon>Alphaproteobacteria</taxon>
        <taxon>Caulobacterales</taxon>
        <taxon>Caulobacterales incertae sedis</taxon>
        <taxon>Candidatus Phycosocius</taxon>
    </lineage>
</organism>
<dbReference type="AlphaFoldDB" id="A0A2P2E7H1"/>
<name>A0A2P2E7H1_9PROT</name>
<sequence>MYVPPAYRVEDDAEAWDFVRAHPFATLAINGQDGPVLAYAPLVVHVSGPNQPVELIGHVARANPFHTTIAEEGCACVAIFRGPDAYVSPSLYPSKQAHGKVVPTWSYLAAEARGHMSIVRDPALMRPFIQLGTDHMEAGRDRPWRVDDAPADFVASMERGIVGIRLVVATLTAKRKISQGKPEADYVSVQSAFAASDHTSHQQIALEMQKESQKH</sequence>
<dbReference type="PANTHER" id="PTHR35802:SF1">
    <property type="entry name" value="PROTEASE SYNTHASE AND SPORULATION PROTEIN PAI 2"/>
    <property type="match status" value="1"/>
</dbReference>
<dbReference type="EMBL" id="BFBR01000002">
    <property type="protein sequence ID" value="GBF57015.1"/>
    <property type="molecule type" value="Genomic_DNA"/>
</dbReference>
<keyword evidence="2" id="KW-1185">Reference proteome</keyword>
<dbReference type="Proteomes" id="UP000245086">
    <property type="component" value="Unassembled WGS sequence"/>
</dbReference>
<evidence type="ECO:0000313" key="1">
    <source>
        <dbReference type="EMBL" id="GBF57015.1"/>
    </source>
</evidence>
<dbReference type="GO" id="GO:0006508">
    <property type="term" value="P:proteolysis"/>
    <property type="evidence" value="ECO:0007669"/>
    <property type="project" value="UniProtKB-KW"/>
</dbReference>